<gene>
    <name evidence="1" type="ordered locus">Bsph_0118</name>
</gene>
<protein>
    <submittedName>
        <fullName evidence="1">Uncharacterized protein</fullName>
    </submittedName>
</protein>
<dbReference type="AlphaFoldDB" id="B1HT01"/>
<dbReference type="EnsemblBacteria" id="ACA37755">
    <property type="protein sequence ID" value="ACA37755"/>
    <property type="gene ID" value="Bsph_0118"/>
</dbReference>
<dbReference type="KEGG" id="lsp:Bsph_0118"/>
<evidence type="ECO:0000313" key="2">
    <source>
        <dbReference type="Proteomes" id="UP000002164"/>
    </source>
</evidence>
<name>B1HT01_LYSSC</name>
<proteinExistence type="predicted"/>
<dbReference type="Proteomes" id="UP000002164">
    <property type="component" value="Chromosome"/>
</dbReference>
<accession>B1HT01</accession>
<dbReference type="HOGENOM" id="CLU_3345486_0_0_9"/>
<dbReference type="EMBL" id="CP000817">
    <property type="protein sequence ID" value="ACA37755.1"/>
    <property type="molecule type" value="Genomic_DNA"/>
</dbReference>
<sequence>MIPLKSPPCTTTNEAPVIVEVSDTRKILLINVKKVIG</sequence>
<organism evidence="1 2">
    <name type="scientific">Lysinibacillus sphaericus (strain C3-41)</name>
    <dbReference type="NCBI Taxonomy" id="444177"/>
    <lineage>
        <taxon>Bacteria</taxon>
        <taxon>Bacillati</taxon>
        <taxon>Bacillota</taxon>
        <taxon>Bacilli</taxon>
        <taxon>Bacillales</taxon>
        <taxon>Bacillaceae</taxon>
        <taxon>Lysinibacillus</taxon>
    </lineage>
</organism>
<reference evidence="1 2" key="1">
    <citation type="journal article" date="2008" name="J. Bacteriol.">
        <title>Complete genome sequence of the mosquitocidal bacterium Bacillus sphaericus C3-41 and comparison with those of closely related Bacillus species.</title>
        <authorList>
            <person name="Hu X."/>
            <person name="Fan W."/>
            <person name="Han B."/>
            <person name="Liu H."/>
            <person name="Zheng D."/>
            <person name="Li Q."/>
            <person name="Dong W."/>
            <person name="Yan J."/>
            <person name="Gao M."/>
            <person name="Berry C."/>
            <person name="Yuan Z."/>
        </authorList>
    </citation>
    <scope>NUCLEOTIDE SEQUENCE [LARGE SCALE GENOMIC DNA]</scope>
    <source>
        <strain evidence="1 2">C3-41</strain>
    </source>
</reference>
<evidence type="ECO:0000313" key="1">
    <source>
        <dbReference type="EMBL" id="ACA37755.1"/>
    </source>
</evidence>